<dbReference type="AlphaFoldDB" id="A0AAU9E0F0"/>
<protein>
    <recommendedName>
        <fullName evidence="2">UPF0251 protein HLPR_00620</fullName>
    </recommendedName>
</protein>
<evidence type="ECO:0000313" key="3">
    <source>
        <dbReference type="EMBL" id="BEP27731.1"/>
    </source>
</evidence>
<dbReference type="HAMAP" id="MF_00674">
    <property type="entry name" value="UPF0251"/>
    <property type="match status" value="1"/>
</dbReference>
<keyword evidence="4" id="KW-1185">Reference proteome</keyword>
<accession>A0AAU9E0F0</accession>
<evidence type="ECO:0000256" key="1">
    <source>
        <dbReference type="ARBA" id="ARBA00009350"/>
    </source>
</evidence>
<evidence type="ECO:0000313" key="4">
    <source>
        <dbReference type="Proteomes" id="UP001321786"/>
    </source>
</evidence>
<comment type="similarity">
    <text evidence="1 2">Belongs to the UPF0251 family.</text>
</comment>
<evidence type="ECO:0000256" key="2">
    <source>
        <dbReference type="HAMAP-Rule" id="MF_00674"/>
    </source>
</evidence>
<dbReference type="KEGG" id="hprf:HLPR_00620"/>
<proteinExistence type="inferred from homology"/>
<dbReference type="EMBL" id="AP028654">
    <property type="protein sequence ID" value="BEP27731.1"/>
    <property type="molecule type" value="Genomic_DNA"/>
</dbReference>
<dbReference type="PANTHER" id="PTHR37478">
    <property type="match status" value="1"/>
</dbReference>
<reference evidence="3 4" key="1">
    <citation type="submission" date="2023-08" db="EMBL/GenBank/DDBJ databases">
        <title>Helicovermis profunda gen. nov., sp. nov., a novel mesophilic, fermentative bacterium within the Bacillota from a deep-sea hydrothermal vent chimney.</title>
        <authorList>
            <person name="Miyazaki U."/>
            <person name="Mizutani D."/>
            <person name="Hashimoto Y."/>
            <person name="Tame A."/>
            <person name="Sawayama S."/>
            <person name="Miyazaki J."/>
            <person name="Takai K."/>
            <person name="Nakagawa S."/>
        </authorList>
    </citation>
    <scope>NUCLEOTIDE SEQUENCE [LARGE SCALE GENOMIC DNA]</scope>
    <source>
        <strain evidence="3 4">S502</strain>
    </source>
</reference>
<gene>
    <name evidence="3" type="ORF">HLPR_00620</name>
</gene>
<name>A0AAU9E0F0_9FIRM</name>
<dbReference type="RefSeq" id="WP_338536101.1">
    <property type="nucleotide sequence ID" value="NZ_AP028654.1"/>
</dbReference>
<dbReference type="PANTHER" id="PTHR37478:SF2">
    <property type="entry name" value="UPF0251 PROTEIN TK0562"/>
    <property type="match status" value="1"/>
</dbReference>
<sequence>MPRPMKRRRISFEPEVAIFKPAGISKFELEEIILKFEELEALKLKDIEGLSQIECAKKMDISRQTFQIVIESARKKVATALYNGMAIKIDGGHYSVDTDNSIEKLEDSTIIRKRRNRGMGRGRNQK</sequence>
<dbReference type="Pfam" id="PF02001">
    <property type="entry name" value="DUF134"/>
    <property type="match status" value="1"/>
</dbReference>
<organism evidence="3 4">
    <name type="scientific">Helicovermis profundi</name>
    <dbReference type="NCBI Taxonomy" id="3065157"/>
    <lineage>
        <taxon>Bacteria</taxon>
        <taxon>Bacillati</taxon>
        <taxon>Bacillota</taxon>
        <taxon>Clostridia</taxon>
        <taxon>Helicovermis</taxon>
    </lineage>
</organism>
<dbReference type="InterPro" id="IPR002852">
    <property type="entry name" value="UPF0251"/>
</dbReference>
<dbReference type="Proteomes" id="UP001321786">
    <property type="component" value="Chromosome"/>
</dbReference>